<protein>
    <submittedName>
        <fullName evidence="2">Uncharacterized protein</fullName>
    </submittedName>
</protein>
<feature type="non-terminal residue" evidence="2">
    <location>
        <position position="1"/>
    </location>
</feature>
<reference evidence="2 3" key="1">
    <citation type="submission" date="2015-09" db="EMBL/GenBank/DDBJ databases">
        <title>Draft genome of the parasitic nematode Teladorsagia circumcincta isolate WARC Sus (inbred).</title>
        <authorList>
            <person name="Mitreva M."/>
        </authorList>
    </citation>
    <scope>NUCLEOTIDE SEQUENCE [LARGE SCALE GENOMIC DNA]</scope>
    <source>
        <strain evidence="2 3">S</strain>
    </source>
</reference>
<proteinExistence type="predicted"/>
<dbReference type="EMBL" id="KZ399207">
    <property type="protein sequence ID" value="PIO54267.1"/>
    <property type="molecule type" value="Genomic_DNA"/>
</dbReference>
<evidence type="ECO:0000313" key="3">
    <source>
        <dbReference type="Proteomes" id="UP000230423"/>
    </source>
</evidence>
<evidence type="ECO:0000313" key="2">
    <source>
        <dbReference type="EMBL" id="PIO54267.1"/>
    </source>
</evidence>
<keyword evidence="3" id="KW-1185">Reference proteome</keyword>
<evidence type="ECO:0000256" key="1">
    <source>
        <dbReference type="SAM" id="MobiDB-lite"/>
    </source>
</evidence>
<sequence>SMSSEDSEYSAMAPSTNTLGLPLIKQAIAEVFFHVLADDDKPEKESDADQRKARCNDKIYL</sequence>
<dbReference type="AlphaFoldDB" id="A0A2G9T8G9"/>
<gene>
    <name evidence="2" type="ORF">TELCIR_24374</name>
</gene>
<name>A0A2G9T8G9_TELCI</name>
<dbReference type="OrthoDB" id="5896903at2759"/>
<organism evidence="2 3">
    <name type="scientific">Teladorsagia circumcincta</name>
    <name type="common">Brown stomach worm</name>
    <name type="synonym">Ostertagia circumcincta</name>
    <dbReference type="NCBI Taxonomy" id="45464"/>
    <lineage>
        <taxon>Eukaryota</taxon>
        <taxon>Metazoa</taxon>
        <taxon>Ecdysozoa</taxon>
        <taxon>Nematoda</taxon>
        <taxon>Chromadorea</taxon>
        <taxon>Rhabditida</taxon>
        <taxon>Rhabditina</taxon>
        <taxon>Rhabditomorpha</taxon>
        <taxon>Strongyloidea</taxon>
        <taxon>Trichostrongylidae</taxon>
        <taxon>Teladorsagia</taxon>
    </lineage>
</organism>
<feature type="region of interest" description="Disordered" evidence="1">
    <location>
        <begin position="40"/>
        <end position="61"/>
    </location>
</feature>
<accession>A0A2G9T8G9</accession>
<dbReference type="Proteomes" id="UP000230423">
    <property type="component" value="Unassembled WGS sequence"/>
</dbReference>